<dbReference type="AlphaFoldDB" id="A0A367FPA3"/>
<evidence type="ECO:0000313" key="3">
    <source>
        <dbReference type="Proteomes" id="UP000253094"/>
    </source>
</evidence>
<keyword evidence="3" id="KW-1185">Reference proteome</keyword>
<comment type="caution">
    <text evidence="2">The sequence shown here is derived from an EMBL/GenBank/DDBJ whole genome shotgun (WGS) entry which is preliminary data.</text>
</comment>
<gene>
    <name evidence="2" type="ORF">DQ384_06240</name>
</gene>
<dbReference type="Pfam" id="PF01663">
    <property type="entry name" value="Phosphodiest"/>
    <property type="match status" value="1"/>
</dbReference>
<dbReference type="EMBL" id="QOIL01000003">
    <property type="protein sequence ID" value="RCG32111.1"/>
    <property type="molecule type" value="Genomic_DNA"/>
</dbReference>
<dbReference type="InterPro" id="IPR002591">
    <property type="entry name" value="Phosphodiest/P_Trfase"/>
</dbReference>
<evidence type="ECO:0000256" key="1">
    <source>
        <dbReference type="SAM" id="MobiDB-lite"/>
    </source>
</evidence>
<sequence>MVLAVDGLSWRAARAGWRDAALECLTSTFPSTSATAWMTAVTGAPLTEHLVVGAAYRSPDDDALADVIFGTLLADPHDGPDGPRAPHDHGTGDGPRTPVAAGSSVSPGVLAAMPTVFQAAAPRARPVARAREIGAIGSPWASALLAGASRGPRPDPRTLAAEAADPERMVAAVARDVEDVLAAHREDRPLLLWTYVNLDDHVHRHGYDDRAARAVEALERHALSWARRGWTVLAHSDHGQVPCEPDAGLELAWARVDTPELCRLPAGGAGRTRWLYPREGRAAEALERLGEAMDGHALVVPAADLPGLGLAGPPGPGSTGLPGAGLTGLPAAVGERLGEVVAIATSPRFPLPVPGMAFEHGALTPDEMLVPLATWR</sequence>
<organism evidence="2 3">
    <name type="scientific">Sphaerisporangium album</name>
    <dbReference type="NCBI Taxonomy" id="509200"/>
    <lineage>
        <taxon>Bacteria</taxon>
        <taxon>Bacillati</taxon>
        <taxon>Actinomycetota</taxon>
        <taxon>Actinomycetes</taxon>
        <taxon>Streptosporangiales</taxon>
        <taxon>Streptosporangiaceae</taxon>
        <taxon>Sphaerisporangium</taxon>
    </lineage>
</organism>
<reference evidence="2 3" key="1">
    <citation type="submission" date="2018-06" db="EMBL/GenBank/DDBJ databases">
        <title>Sphaerisporangium craniellae sp. nov., isolated from a marine sponge in the South China Sea.</title>
        <authorList>
            <person name="Li L."/>
        </authorList>
    </citation>
    <scope>NUCLEOTIDE SEQUENCE [LARGE SCALE GENOMIC DNA]</scope>
    <source>
        <strain evidence="2 3">CCTCC AA 208026</strain>
    </source>
</reference>
<evidence type="ECO:0000313" key="2">
    <source>
        <dbReference type="EMBL" id="RCG32111.1"/>
    </source>
</evidence>
<dbReference type="RefSeq" id="WP_114027728.1">
    <property type="nucleotide sequence ID" value="NZ_QOIL01000003.1"/>
</dbReference>
<dbReference type="SUPFAM" id="SSF53649">
    <property type="entry name" value="Alkaline phosphatase-like"/>
    <property type="match status" value="1"/>
</dbReference>
<dbReference type="InterPro" id="IPR017850">
    <property type="entry name" value="Alkaline_phosphatase_core_sf"/>
</dbReference>
<feature type="compositionally biased region" description="Basic and acidic residues" evidence="1">
    <location>
        <begin position="75"/>
        <end position="91"/>
    </location>
</feature>
<name>A0A367FPA3_9ACTN</name>
<dbReference type="OrthoDB" id="3665849at2"/>
<proteinExistence type="predicted"/>
<feature type="region of interest" description="Disordered" evidence="1">
    <location>
        <begin position="75"/>
        <end position="104"/>
    </location>
</feature>
<evidence type="ECO:0008006" key="4">
    <source>
        <dbReference type="Google" id="ProtNLM"/>
    </source>
</evidence>
<accession>A0A367FPA3</accession>
<protein>
    <recommendedName>
        <fullName evidence="4">Alkaline phosphatase family protein</fullName>
    </recommendedName>
</protein>
<dbReference type="Gene3D" id="3.40.720.10">
    <property type="entry name" value="Alkaline Phosphatase, subunit A"/>
    <property type="match status" value="1"/>
</dbReference>
<dbReference type="Proteomes" id="UP000253094">
    <property type="component" value="Unassembled WGS sequence"/>
</dbReference>